<dbReference type="CDD" id="cd01347">
    <property type="entry name" value="ligand_gated_channel"/>
    <property type="match status" value="1"/>
</dbReference>
<feature type="domain" description="TonB-dependent receptor-like beta-barrel" evidence="14">
    <location>
        <begin position="169"/>
        <end position="588"/>
    </location>
</feature>
<evidence type="ECO:0000313" key="17">
    <source>
        <dbReference type="Proteomes" id="UP000310249"/>
    </source>
</evidence>
<dbReference type="GO" id="GO:0009279">
    <property type="term" value="C:cell outer membrane"/>
    <property type="evidence" value="ECO:0007669"/>
    <property type="project" value="UniProtKB-SubCell"/>
</dbReference>
<evidence type="ECO:0000256" key="7">
    <source>
        <dbReference type="ARBA" id="ARBA00023077"/>
    </source>
</evidence>
<evidence type="ECO:0000256" key="4">
    <source>
        <dbReference type="ARBA" id="ARBA00022692"/>
    </source>
</evidence>
<dbReference type="AlphaFoldDB" id="A0A5S3WU94"/>
<feature type="chain" id="PRO_5024286511" evidence="13">
    <location>
        <begin position="23"/>
        <end position="624"/>
    </location>
</feature>
<evidence type="ECO:0000256" key="1">
    <source>
        <dbReference type="ARBA" id="ARBA00004571"/>
    </source>
</evidence>
<keyword evidence="6" id="KW-0406">Ion transport</keyword>
<keyword evidence="3 10" id="KW-1134">Transmembrane beta strand</keyword>
<dbReference type="GO" id="GO:0006811">
    <property type="term" value="P:monoatomic ion transport"/>
    <property type="evidence" value="ECO:0007669"/>
    <property type="project" value="UniProtKB-KW"/>
</dbReference>
<sequence>MFKKSALTTALLAVLPFSALCAQDIEHITITANKFEQASVDTLTSVAVVERAEIERANVRDLPTLLNNLAGIDVVRSGGYGQKASVFVRGAATKYTLVLVDGVRISDANSGDVSFTNIPVNSIERVEVLKGARAAIHGSDAVAGVINIITREQKGHQLALTSGSRNYGGAQLAGQFEADKLTVNYHFGYETTDGYDVTAKDPALPRTKEHDRDGYENTNMGLKLSYDLAQYGQLALHAQRSKGEADYDSSYGNDAYEFDNYTTKLVWQKQSDVLSQEASVSLAQEENTQFLSVLPDDGTPPPPNDIYSTKRDEIEYRARYKMTPSLQLMGGVSRLNEDLSSSSAQFSIAERDNTAVFAAAFYDQNRWLLNAVVRSDDYEHHGRANTYTADLGFRASDIVTFRVNHGTAFRAPSLTNAFVKDSPWYLPNTEIKPEEGTYNELGVTVDTANVRYDVAIFDNRIDNLISNEFDPQTSKYIPANVGRAQMKGVELSAQFSALGLEHAANLTLLDAKDKEKRVELPRRPSKAFNYVVSKQWDKLDVRLAMQYRDKRPSISFFDTDLPSYTVFNLSANYQLLEPVALTMRVENLTDKDYFNSVASKTPEGTLLPYQPPGRQVYVGARVTF</sequence>
<dbReference type="GO" id="GO:0015889">
    <property type="term" value="P:cobalamin transport"/>
    <property type="evidence" value="ECO:0007669"/>
    <property type="project" value="TreeGrafter"/>
</dbReference>
<accession>A0A5S3WU94</accession>
<dbReference type="OrthoDB" id="9764669at2"/>
<keyword evidence="16" id="KW-0675">Receptor</keyword>
<dbReference type="Pfam" id="PF07715">
    <property type="entry name" value="Plug"/>
    <property type="match status" value="1"/>
</dbReference>
<protein>
    <submittedName>
        <fullName evidence="16">TonB-dependent receptor</fullName>
    </submittedName>
</protein>
<evidence type="ECO:0000256" key="2">
    <source>
        <dbReference type="ARBA" id="ARBA00022448"/>
    </source>
</evidence>
<evidence type="ECO:0000256" key="13">
    <source>
        <dbReference type="SAM" id="SignalP"/>
    </source>
</evidence>
<comment type="subcellular location">
    <subcellularLocation>
        <location evidence="1 10">Cell outer membrane</location>
        <topology evidence="1 10">Multi-pass membrane protein</topology>
    </subcellularLocation>
</comment>
<dbReference type="SUPFAM" id="SSF56935">
    <property type="entry name" value="Porins"/>
    <property type="match status" value="1"/>
</dbReference>
<keyword evidence="7 11" id="KW-0798">TonB box</keyword>
<reference evidence="17" key="2">
    <citation type="submission" date="2019-06" db="EMBL/GenBank/DDBJ databases">
        <title>Co-occurence of chitin degradation, pigmentation and bioactivity in marine Pseudoalteromonas.</title>
        <authorList>
            <person name="Sonnenschein E.C."/>
            <person name="Bech P.K."/>
        </authorList>
    </citation>
    <scope>NUCLEOTIDE SEQUENCE [LARGE SCALE GENOMIC DNA]</scope>
    <source>
        <strain evidence="17">S2676</strain>
    </source>
</reference>
<dbReference type="InterPro" id="IPR012910">
    <property type="entry name" value="Plug_dom"/>
</dbReference>
<dbReference type="InterPro" id="IPR037066">
    <property type="entry name" value="Plug_dom_sf"/>
</dbReference>
<name>A0A5S3WU94_9GAMM</name>
<dbReference type="PROSITE" id="PS52016">
    <property type="entry name" value="TONB_DEPENDENT_REC_3"/>
    <property type="match status" value="1"/>
</dbReference>
<dbReference type="InterPro" id="IPR000531">
    <property type="entry name" value="Beta-barrel_TonB"/>
</dbReference>
<evidence type="ECO:0000259" key="15">
    <source>
        <dbReference type="Pfam" id="PF07715"/>
    </source>
</evidence>
<evidence type="ECO:0000256" key="9">
    <source>
        <dbReference type="ARBA" id="ARBA00023237"/>
    </source>
</evidence>
<dbReference type="Proteomes" id="UP000310249">
    <property type="component" value="Unassembled WGS sequence"/>
</dbReference>
<dbReference type="EMBL" id="PNCI01000004">
    <property type="protein sequence ID" value="TMP32398.1"/>
    <property type="molecule type" value="Genomic_DNA"/>
</dbReference>
<gene>
    <name evidence="16" type="ORF">CWB99_02130</name>
</gene>
<dbReference type="PANTHER" id="PTHR30069:SF53">
    <property type="entry name" value="COLICIN I RECEPTOR-RELATED"/>
    <property type="match status" value="1"/>
</dbReference>
<evidence type="ECO:0000256" key="6">
    <source>
        <dbReference type="ARBA" id="ARBA00023065"/>
    </source>
</evidence>
<keyword evidence="8 10" id="KW-0472">Membrane</keyword>
<keyword evidence="4 10" id="KW-0812">Transmembrane</keyword>
<evidence type="ECO:0000256" key="8">
    <source>
        <dbReference type="ARBA" id="ARBA00023136"/>
    </source>
</evidence>
<dbReference type="InterPro" id="IPR039426">
    <property type="entry name" value="TonB-dep_rcpt-like"/>
</dbReference>
<dbReference type="Gene3D" id="2.40.170.20">
    <property type="entry name" value="TonB-dependent receptor, beta-barrel domain"/>
    <property type="match status" value="1"/>
</dbReference>
<evidence type="ECO:0000259" key="14">
    <source>
        <dbReference type="Pfam" id="PF00593"/>
    </source>
</evidence>
<keyword evidence="9 10" id="KW-0998">Cell outer membrane</keyword>
<evidence type="ECO:0000256" key="11">
    <source>
        <dbReference type="RuleBase" id="RU003357"/>
    </source>
</evidence>
<dbReference type="Pfam" id="PF00593">
    <property type="entry name" value="TonB_dep_Rec_b-barrel"/>
    <property type="match status" value="1"/>
</dbReference>
<keyword evidence="5 13" id="KW-0732">Signal</keyword>
<evidence type="ECO:0000256" key="5">
    <source>
        <dbReference type="ARBA" id="ARBA00022729"/>
    </source>
</evidence>
<dbReference type="PANTHER" id="PTHR30069">
    <property type="entry name" value="TONB-DEPENDENT OUTER MEMBRANE RECEPTOR"/>
    <property type="match status" value="1"/>
</dbReference>
<dbReference type="InterPro" id="IPR036942">
    <property type="entry name" value="Beta-barrel_TonB_sf"/>
</dbReference>
<keyword evidence="2 10" id="KW-0813">Transport</keyword>
<evidence type="ECO:0000256" key="10">
    <source>
        <dbReference type="PROSITE-ProRule" id="PRU01360"/>
    </source>
</evidence>
<comment type="caution">
    <text evidence="16">The sequence shown here is derived from an EMBL/GenBank/DDBJ whole genome shotgun (WGS) entry which is preliminary data.</text>
</comment>
<evidence type="ECO:0000256" key="12">
    <source>
        <dbReference type="SAM" id="MobiDB-lite"/>
    </source>
</evidence>
<dbReference type="Gene3D" id="2.170.130.10">
    <property type="entry name" value="TonB-dependent receptor, plug domain"/>
    <property type="match status" value="1"/>
</dbReference>
<evidence type="ECO:0000256" key="3">
    <source>
        <dbReference type="ARBA" id="ARBA00022452"/>
    </source>
</evidence>
<comment type="similarity">
    <text evidence="10 11">Belongs to the TonB-dependent receptor family.</text>
</comment>
<feature type="signal peptide" evidence="13">
    <location>
        <begin position="1"/>
        <end position="22"/>
    </location>
</feature>
<reference evidence="16 17" key="1">
    <citation type="submission" date="2018-01" db="EMBL/GenBank/DDBJ databases">
        <authorList>
            <person name="Paulsen S."/>
            <person name="Gram L.K."/>
        </authorList>
    </citation>
    <scope>NUCLEOTIDE SEQUENCE [LARGE SCALE GENOMIC DNA]</scope>
    <source>
        <strain evidence="16 17">S2676</strain>
    </source>
</reference>
<dbReference type="RefSeq" id="WP_138549877.1">
    <property type="nucleotide sequence ID" value="NZ_PNCH01000004.1"/>
</dbReference>
<feature type="domain" description="TonB-dependent receptor plug" evidence="15">
    <location>
        <begin position="41"/>
        <end position="145"/>
    </location>
</feature>
<organism evidence="16 17">
    <name type="scientific">Pseudoalteromonas rubra</name>
    <dbReference type="NCBI Taxonomy" id="43658"/>
    <lineage>
        <taxon>Bacteria</taxon>
        <taxon>Pseudomonadati</taxon>
        <taxon>Pseudomonadota</taxon>
        <taxon>Gammaproteobacteria</taxon>
        <taxon>Alteromonadales</taxon>
        <taxon>Pseudoalteromonadaceae</taxon>
        <taxon>Pseudoalteromonas</taxon>
    </lineage>
</organism>
<evidence type="ECO:0000313" key="16">
    <source>
        <dbReference type="EMBL" id="TMP32398.1"/>
    </source>
</evidence>
<feature type="region of interest" description="Disordered" evidence="12">
    <location>
        <begin position="290"/>
        <end position="309"/>
    </location>
</feature>
<proteinExistence type="inferred from homology"/>